<keyword evidence="3" id="KW-1185">Reference proteome</keyword>
<gene>
    <name evidence="2" type="ORF">U9M48_019448</name>
</gene>
<feature type="region of interest" description="Disordered" evidence="1">
    <location>
        <begin position="157"/>
        <end position="178"/>
    </location>
</feature>
<reference evidence="2 3" key="1">
    <citation type="submission" date="2024-02" db="EMBL/GenBank/DDBJ databases">
        <title>High-quality chromosome-scale genome assembly of Pensacola bahiagrass (Paspalum notatum Flugge var. saurae).</title>
        <authorList>
            <person name="Vega J.M."/>
            <person name="Podio M."/>
            <person name="Orjuela J."/>
            <person name="Siena L.A."/>
            <person name="Pessino S.C."/>
            <person name="Combes M.C."/>
            <person name="Mariac C."/>
            <person name="Albertini E."/>
            <person name="Pupilli F."/>
            <person name="Ortiz J.P.A."/>
            <person name="Leblanc O."/>
        </authorList>
    </citation>
    <scope>NUCLEOTIDE SEQUENCE [LARGE SCALE GENOMIC DNA]</scope>
    <source>
        <strain evidence="2">R1</strain>
        <tissue evidence="2">Leaf</tissue>
    </source>
</reference>
<sequence length="375" mass="42150">MRKQKEGAAMAAPLPHGCPLSSLHSPHHRNMKTECSYHKEDDPLLRSSIHALKDAMEVASLLLPLLSMGVETMESTPDDPRRRGKAAALWDRVRSGITALMSPMSPLPPPNPSCFARLDVREQQQEYFEEGNLWPIRYTRQVKMFVKFELNISSSTEGRQLTRSSNHPREPKSNSLEADNLKGNYVHLKVSPIRGLRKFKKCIKVLEEQIPFDELSVQGDLSYAEHTTQIRYIKLQKSYKKQAAPPLLVAPPLSWPPLPFLLMRKQKEGAAMAAPLPHGCPLSSLHSPHHRNMKTECSYHKEDDPLLRSSIHALKDAMEVASLLLPLLSMGVETMESTPDDPRRRGKAAALWDRVRSGITALMSPMSPLPPPNPR</sequence>
<protein>
    <submittedName>
        <fullName evidence="2">Uncharacterized protein</fullName>
    </submittedName>
</protein>
<evidence type="ECO:0000256" key="1">
    <source>
        <dbReference type="SAM" id="MobiDB-lite"/>
    </source>
</evidence>
<evidence type="ECO:0000313" key="2">
    <source>
        <dbReference type="EMBL" id="WVZ70811.1"/>
    </source>
</evidence>
<accession>A0AAQ3WRJ8</accession>
<name>A0AAQ3WRJ8_PASNO</name>
<dbReference type="AlphaFoldDB" id="A0AAQ3WRJ8"/>
<evidence type="ECO:0000313" key="3">
    <source>
        <dbReference type="Proteomes" id="UP001341281"/>
    </source>
</evidence>
<organism evidence="2 3">
    <name type="scientific">Paspalum notatum var. saurae</name>
    <dbReference type="NCBI Taxonomy" id="547442"/>
    <lineage>
        <taxon>Eukaryota</taxon>
        <taxon>Viridiplantae</taxon>
        <taxon>Streptophyta</taxon>
        <taxon>Embryophyta</taxon>
        <taxon>Tracheophyta</taxon>
        <taxon>Spermatophyta</taxon>
        <taxon>Magnoliopsida</taxon>
        <taxon>Liliopsida</taxon>
        <taxon>Poales</taxon>
        <taxon>Poaceae</taxon>
        <taxon>PACMAD clade</taxon>
        <taxon>Panicoideae</taxon>
        <taxon>Andropogonodae</taxon>
        <taxon>Paspaleae</taxon>
        <taxon>Paspalinae</taxon>
        <taxon>Paspalum</taxon>
    </lineage>
</organism>
<proteinExistence type="predicted"/>
<dbReference type="EMBL" id="CP144748">
    <property type="protein sequence ID" value="WVZ70811.1"/>
    <property type="molecule type" value="Genomic_DNA"/>
</dbReference>
<dbReference type="Proteomes" id="UP001341281">
    <property type="component" value="Chromosome 04"/>
</dbReference>